<evidence type="ECO:0000313" key="1">
    <source>
        <dbReference type="EMBL" id="KAI7999222.1"/>
    </source>
</evidence>
<keyword evidence="2" id="KW-1185">Reference proteome</keyword>
<proteinExistence type="predicted"/>
<dbReference type="Proteomes" id="UP001060215">
    <property type="component" value="Chromosome 8"/>
</dbReference>
<organism evidence="1 2">
    <name type="scientific">Camellia lanceoleosa</name>
    <dbReference type="NCBI Taxonomy" id="1840588"/>
    <lineage>
        <taxon>Eukaryota</taxon>
        <taxon>Viridiplantae</taxon>
        <taxon>Streptophyta</taxon>
        <taxon>Embryophyta</taxon>
        <taxon>Tracheophyta</taxon>
        <taxon>Spermatophyta</taxon>
        <taxon>Magnoliopsida</taxon>
        <taxon>eudicotyledons</taxon>
        <taxon>Gunneridae</taxon>
        <taxon>Pentapetalae</taxon>
        <taxon>asterids</taxon>
        <taxon>Ericales</taxon>
        <taxon>Theaceae</taxon>
        <taxon>Camellia</taxon>
    </lineage>
</organism>
<gene>
    <name evidence="1" type="ORF">LOK49_LG09G01695</name>
</gene>
<comment type="caution">
    <text evidence="1">The sequence shown here is derived from an EMBL/GenBank/DDBJ whole genome shotgun (WGS) entry which is preliminary data.</text>
</comment>
<feature type="non-terminal residue" evidence="1">
    <location>
        <position position="562"/>
    </location>
</feature>
<dbReference type="EMBL" id="CM045765">
    <property type="protein sequence ID" value="KAI7999222.1"/>
    <property type="molecule type" value="Genomic_DNA"/>
</dbReference>
<name>A0ACC0GDL5_9ERIC</name>
<sequence>MVSERHLLFFSRILINLVVLTIAQPPIFIENFCINTGNYTSNSTYESNLNTLLSSLSSNIDKFKYGFYNSSVGENSDKVNAIAFCRGDANLEMCRNCIHNSTTKLIQLCPNYKEAIAYYDYCMLRFSNNTIIGIMSDSPQEPLCNSNKYASNMDQYNQVLRSLLDDIRKQAAAGGPLRKLAAGNTTGPDFQIIYIYALEQCTPDLSERDCFNCLLGAAEAIPSCNGSTGVRILRPSCFLQYETYNFFNEIPAIPPPASPAPASPQPDPPGPGDVDIKIRTIIIVVISTVISMIGLILCVCIIFKTVKQMKQRQKVNSNSICEVVEEISTMESLQYNFNTIRVATNNFSDANKLGQGGFGVVYKGRFPNGKEIAVKRLSQNSSQGELEFKNEVMLLAKLQHRNLVKLLGFGLERIEKILIYEFVTNLSLDHFIFDSINHAHLDWDRRYKIIGGIARGLLYLHEDSRLRIIHRDLKTSNVLLDAEMNPKISDFGLARLFVLDETQGNTSRVVGTNGYMAPEYIIHGQFSVKSDVFSFGVLVLEIVSGRKNNYFHNEENENLLSY</sequence>
<protein>
    <submittedName>
        <fullName evidence="1">Cysteine-rich receptor-like protein kinase 26</fullName>
    </submittedName>
</protein>
<reference evidence="1 2" key="1">
    <citation type="journal article" date="2022" name="Plant J.">
        <title>Chromosome-level genome of Camellia lanceoleosa provides a valuable resource for understanding genome evolution and self-incompatibility.</title>
        <authorList>
            <person name="Gong W."/>
            <person name="Xiao S."/>
            <person name="Wang L."/>
            <person name="Liao Z."/>
            <person name="Chang Y."/>
            <person name="Mo W."/>
            <person name="Hu G."/>
            <person name="Li W."/>
            <person name="Zhao G."/>
            <person name="Zhu H."/>
            <person name="Hu X."/>
            <person name="Ji K."/>
            <person name="Xiang X."/>
            <person name="Song Q."/>
            <person name="Yuan D."/>
            <person name="Jin S."/>
            <person name="Zhang L."/>
        </authorList>
    </citation>
    <scope>NUCLEOTIDE SEQUENCE [LARGE SCALE GENOMIC DNA]</scope>
    <source>
        <strain evidence="1">SQ_2022a</strain>
    </source>
</reference>
<evidence type="ECO:0000313" key="2">
    <source>
        <dbReference type="Proteomes" id="UP001060215"/>
    </source>
</evidence>
<accession>A0ACC0GDL5</accession>